<evidence type="ECO:0000259" key="1">
    <source>
        <dbReference type="PROSITE" id="PS50234"/>
    </source>
</evidence>
<dbReference type="PANTHER" id="PTHR46503:SF1">
    <property type="entry name" value="INTER-ALPHA-TRYPSIN INHIBITOR HEAVY CHAIN-LIKE PROTEIN"/>
    <property type="match status" value="1"/>
</dbReference>
<dbReference type="SMART" id="SM00327">
    <property type="entry name" value="VWA"/>
    <property type="match status" value="1"/>
</dbReference>
<dbReference type="Proteomes" id="UP000290289">
    <property type="component" value="Chromosome 15"/>
</dbReference>
<dbReference type="SUPFAM" id="SSF53300">
    <property type="entry name" value="vWA-like"/>
    <property type="match status" value="1"/>
</dbReference>
<organism evidence="2 3">
    <name type="scientific">Malus domestica</name>
    <name type="common">Apple</name>
    <name type="synonym">Pyrus malus</name>
    <dbReference type="NCBI Taxonomy" id="3750"/>
    <lineage>
        <taxon>Eukaryota</taxon>
        <taxon>Viridiplantae</taxon>
        <taxon>Streptophyta</taxon>
        <taxon>Embryophyta</taxon>
        <taxon>Tracheophyta</taxon>
        <taxon>Spermatophyta</taxon>
        <taxon>Magnoliopsida</taxon>
        <taxon>eudicotyledons</taxon>
        <taxon>Gunneridae</taxon>
        <taxon>Pentapetalae</taxon>
        <taxon>rosids</taxon>
        <taxon>fabids</taxon>
        <taxon>Rosales</taxon>
        <taxon>Rosaceae</taxon>
        <taxon>Amygdaloideae</taxon>
        <taxon>Maleae</taxon>
        <taxon>Malus</taxon>
    </lineage>
</organism>
<name>A0A498I087_MALDO</name>
<proteinExistence type="predicted"/>
<evidence type="ECO:0000313" key="2">
    <source>
        <dbReference type="EMBL" id="RXH74821.1"/>
    </source>
</evidence>
<dbReference type="Pfam" id="PF13768">
    <property type="entry name" value="VWA_3"/>
    <property type="match status" value="1"/>
</dbReference>
<gene>
    <name evidence="2" type="ORF">DVH24_029542</name>
</gene>
<dbReference type="PROSITE" id="PS50234">
    <property type="entry name" value="VWFA"/>
    <property type="match status" value="1"/>
</dbReference>
<keyword evidence="3" id="KW-1185">Reference proteome</keyword>
<comment type="caution">
    <text evidence="2">The sequence shown here is derived from an EMBL/GenBank/DDBJ whole genome shotgun (WGS) entry which is preliminary data.</text>
</comment>
<accession>A0A498I087</accession>
<evidence type="ECO:0000313" key="3">
    <source>
        <dbReference type="Proteomes" id="UP000290289"/>
    </source>
</evidence>
<sequence>MAEDFSKAVDDGLKLSKRLYFGKDRAVSPPKPPPSMDKATSCAFLPKAPMVYAVISDPAIVDNPDIPSYQPHVHGRCDPPALIPLTMNRVELEVDCYMDTAFIRVSGSWRVHCVKASKSCGCRVAIPMGEQGSILGVEVDVNGKSYHTQLSHLEDEKEMEKMANAEGGFLRVKPLIFTLTTPQFAIFISIRSRVNGGANISIKMSWSQKLSYSNGDFSLNVPFTFPEYVIAPGRKYLKKEKIQLNVNSCVGTEVSCKTVSHSLKELRGISQVGKLGFLYEADVLNWSNTNFNFSYTVSSSHTLGTVLVQSPPMHDIDQREIFCVYLLPGNEQSRKVFRRDVVFVVDISGSMQGKPLDDVKDVLSAALSKLHPEDSFCIIAFNGQTFLSSTSMKSVTKEDVERAIEWIGINCVAGGDTDMLPPLNQAIEMLSNTRGSFPIIFLVTDGSVQDERHICDVMKKRLTEAGPIAPRIYTFGIGTFCNHYFLRMLAMIGRGQYEAAYDIDLVESRMQSLFTRASSVILTNITLETLDDLVDVEVFPSHIPDLSSESPLTVSGKFRGKFPSSLKAKGLLPDMSNIEIDLKLQDAKDIPLDRVCAKGQIELLTAWAWYGDNKELQDKVAELSMQTNVVSEYTRMVILHKELSGPQGTSKKSRTNKTKDSEKPTLLPTLSVGFGNLVATAENIPPGSEEPKLPEAAEIFVRAASSCCGSMWNRCCCMACIQCCFKVNPQCANVFTQLCTGLACAGCLNCCVFCCGGDGGSG</sequence>
<protein>
    <recommendedName>
        <fullName evidence="1">VWFA domain-containing protein</fullName>
    </recommendedName>
</protein>
<feature type="domain" description="VWFA" evidence="1">
    <location>
        <begin position="340"/>
        <end position="517"/>
    </location>
</feature>
<dbReference type="EMBL" id="RDQH01000341">
    <property type="protein sequence ID" value="RXH74821.1"/>
    <property type="molecule type" value="Genomic_DNA"/>
</dbReference>
<dbReference type="PANTHER" id="PTHR46503">
    <property type="entry name" value="INTER-ALPHA-TRYPSIN INHIBITOR HEAVY CHAIN-LIKE PROTEIN"/>
    <property type="match status" value="1"/>
</dbReference>
<dbReference type="Gene3D" id="3.40.50.410">
    <property type="entry name" value="von Willebrand factor, type A domain"/>
    <property type="match status" value="1"/>
</dbReference>
<dbReference type="STRING" id="3750.A0A498I087"/>
<dbReference type="AlphaFoldDB" id="A0A498I087"/>
<dbReference type="InterPro" id="IPR002035">
    <property type="entry name" value="VWF_A"/>
</dbReference>
<dbReference type="InterPro" id="IPR036465">
    <property type="entry name" value="vWFA_dom_sf"/>
</dbReference>
<reference evidence="2 3" key="1">
    <citation type="submission" date="2018-10" db="EMBL/GenBank/DDBJ databases">
        <title>A high-quality apple genome assembly.</title>
        <authorList>
            <person name="Hu J."/>
        </authorList>
    </citation>
    <scope>NUCLEOTIDE SEQUENCE [LARGE SCALE GENOMIC DNA]</scope>
    <source>
        <strain evidence="3">cv. HFTH1</strain>
        <tissue evidence="2">Young leaf</tissue>
    </source>
</reference>